<protein>
    <submittedName>
        <fullName evidence="1">Uncharacterized protein</fullName>
    </submittedName>
</protein>
<dbReference type="EMBL" id="MDYP01000038">
    <property type="protein sequence ID" value="OQE02841.1"/>
    <property type="molecule type" value="Genomic_DNA"/>
</dbReference>
<evidence type="ECO:0000313" key="1">
    <source>
        <dbReference type="EMBL" id="OQE02841.1"/>
    </source>
</evidence>
<dbReference type="Proteomes" id="UP000191518">
    <property type="component" value="Unassembled WGS sequence"/>
</dbReference>
<dbReference type="AlphaFoldDB" id="A0A1V6RLW4"/>
<sequence>MDPSTSDPSTMDLQSLPSIESLHQGSGMVTLHCDQCPSCPHPSWTSHLDLIYYGPITNVLPMHQDLPRQTFHQGPFIMVTFHYDQCPWPPPPWSSTLSSTMVTFHYDHCP</sequence>
<organism evidence="1 2">
    <name type="scientific">Penicillium vulpinum</name>
    <dbReference type="NCBI Taxonomy" id="29845"/>
    <lineage>
        <taxon>Eukaryota</taxon>
        <taxon>Fungi</taxon>
        <taxon>Dikarya</taxon>
        <taxon>Ascomycota</taxon>
        <taxon>Pezizomycotina</taxon>
        <taxon>Eurotiomycetes</taxon>
        <taxon>Eurotiomycetidae</taxon>
        <taxon>Eurotiales</taxon>
        <taxon>Aspergillaceae</taxon>
        <taxon>Penicillium</taxon>
    </lineage>
</organism>
<name>A0A1V6RLW4_9EURO</name>
<reference evidence="2" key="1">
    <citation type="journal article" date="2017" name="Nat. Microbiol.">
        <title>Global analysis of biosynthetic gene clusters reveals vast potential of secondary metabolite production in Penicillium species.</title>
        <authorList>
            <person name="Nielsen J.C."/>
            <person name="Grijseels S."/>
            <person name="Prigent S."/>
            <person name="Ji B."/>
            <person name="Dainat J."/>
            <person name="Nielsen K.F."/>
            <person name="Frisvad J.C."/>
            <person name="Workman M."/>
            <person name="Nielsen J."/>
        </authorList>
    </citation>
    <scope>NUCLEOTIDE SEQUENCE [LARGE SCALE GENOMIC DNA]</scope>
    <source>
        <strain evidence="2">IBT 29486</strain>
    </source>
</reference>
<proteinExistence type="predicted"/>
<comment type="caution">
    <text evidence="1">The sequence shown here is derived from an EMBL/GenBank/DDBJ whole genome shotgun (WGS) entry which is preliminary data.</text>
</comment>
<evidence type="ECO:0000313" key="2">
    <source>
        <dbReference type="Proteomes" id="UP000191518"/>
    </source>
</evidence>
<keyword evidence="2" id="KW-1185">Reference proteome</keyword>
<gene>
    <name evidence="1" type="ORF">PENVUL_c038G08801</name>
</gene>
<accession>A0A1V6RLW4</accession>